<comment type="similarity">
    <text evidence="1">Belongs to the protein-tyrosine phosphatase family. Non-receptor class dual specificity subfamily.</text>
</comment>
<dbReference type="SMART" id="SM00195">
    <property type="entry name" value="DSPc"/>
    <property type="match status" value="1"/>
</dbReference>
<evidence type="ECO:0000259" key="6">
    <source>
        <dbReference type="SMART" id="SM00195"/>
    </source>
</evidence>
<evidence type="ECO:0000256" key="5">
    <source>
        <dbReference type="ARBA" id="ARBA00047761"/>
    </source>
</evidence>
<dbReference type="GO" id="GO:0008330">
    <property type="term" value="F:protein tyrosine/threonine phosphatase activity"/>
    <property type="evidence" value="ECO:0007669"/>
    <property type="project" value="TreeGrafter"/>
</dbReference>
<evidence type="ECO:0000256" key="4">
    <source>
        <dbReference type="ARBA" id="ARBA00022912"/>
    </source>
</evidence>
<dbReference type="PANTHER" id="PTHR10159:SF519">
    <property type="entry name" value="DUAL SPECIFICITY PROTEIN PHOSPHATASE MPK3"/>
    <property type="match status" value="1"/>
</dbReference>
<dbReference type="InterPro" id="IPR029021">
    <property type="entry name" value="Prot-tyrosine_phosphatase-like"/>
</dbReference>
<dbReference type="AlphaFoldDB" id="A0A0A1UBQ0"/>
<evidence type="ECO:0000313" key="8">
    <source>
        <dbReference type="Proteomes" id="UP000014680"/>
    </source>
</evidence>
<dbReference type="Proteomes" id="UP000014680">
    <property type="component" value="Unassembled WGS sequence"/>
</dbReference>
<proteinExistence type="inferred from homology"/>
<dbReference type="PANTHER" id="PTHR10159">
    <property type="entry name" value="DUAL SPECIFICITY PROTEIN PHOSPHATASE"/>
    <property type="match status" value="1"/>
</dbReference>
<dbReference type="GO" id="GO:0043409">
    <property type="term" value="P:negative regulation of MAPK cascade"/>
    <property type="evidence" value="ECO:0007669"/>
    <property type="project" value="TreeGrafter"/>
</dbReference>
<dbReference type="EC" id="3.1.3.48" evidence="2"/>
<dbReference type="GO" id="GO:0004722">
    <property type="term" value="F:protein serine/threonine phosphatase activity"/>
    <property type="evidence" value="ECO:0007669"/>
    <property type="project" value="UniProtKB-EC"/>
</dbReference>
<name>A0A0A1UBQ0_ENTIV</name>
<organism evidence="7 8">
    <name type="scientific">Entamoeba invadens IP1</name>
    <dbReference type="NCBI Taxonomy" id="370355"/>
    <lineage>
        <taxon>Eukaryota</taxon>
        <taxon>Amoebozoa</taxon>
        <taxon>Evosea</taxon>
        <taxon>Archamoebae</taxon>
        <taxon>Mastigamoebida</taxon>
        <taxon>Entamoebidae</taxon>
        <taxon>Entamoeba</taxon>
    </lineage>
</organism>
<keyword evidence="8" id="KW-1185">Reference proteome</keyword>
<dbReference type="GO" id="GO:0005737">
    <property type="term" value="C:cytoplasm"/>
    <property type="evidence" value="ECO:0007669"/>
    <property type="project" value="TreeGrafter"/>
</dbReference>
<comment type="catalytic activity">
    <reaction evidence="5">
        <text>O-phospho-L-seryl-[protein] + H2O = L-seryl-[protein] + phosphate</text>
        <dbReference type="Rhea" id="RHEA:20629"/>
        <dbReference type="Rhea" id="RHEA-COMP:9863"/>
        <dbReference type="Rhea" id="RHEA-COMP:11604"/>
        <dbReference type="ChEBI" id="CHEBI:15377"/>
        <dbReference type="ChEBI" id="CHEBI:29999"/>
        <dbReference type="ChEBI" id="CHEBI:43474"/>
        <dbReference type="ChEBI" id="CHEBI:83421"/>
        <dbReference type="EC" id="3.1.3.16"/>
    </reaction>
</comment>
<dbReference type="OMA" id="EACALIN"/>
<protein>
    <recommendedName>
        <fullName evidence="2">protein-tyrosine-phosphatase</fullName>
        <ecNumber evidence="2">3.1.3.48</ecNumber>
    </recommendedName>
</protein>
<evidence type="ECO:0000256" key="1">
    <source>
        <dbReference type="ARBA" id="ARBA00008601"/>
    </source>
</evidence>
<dbReference type="CDD" id="cd14498">
    <property type="entry name" value="DSP"/>
    <property type="match status" value="1"/>
</dbReference>
<dbReference type="InterPro" id="IPR020422">
    <property type="entry name" value="TYR_PHOSPHATASE_DUAL_dom"/>
</dbReference>
<sequence length="243" mass="28381">MQIPITSFFKPKPKTAEQVSLARQLRDEQIRQYELEKQKQRKDDAQKYQIMKTRMDEEEMRLDSYEKTVTFRRNREKSQRQNGIGCQVTPLLYLGSVESSNNQGWLDLEEIKVIINCTRECSNDEDATREYYRLPISKSNGSITPYVKELMAILETSFRKNEKVLVHSFDGRDRAPALIAAYFVLKNKINFLQVSEIFKQKVWEVNIKLSFIGEINTFARSVGASKERPIAYSVAYNPISRFV</sequence>
<dbReference type="Gene3D" id="3.90.190.10">
    <property type="entry name" value="Protein tyrosine phosphatase superfamily"/>
    <property type="match status" value="1"/>
</dbReference>
<reference evidence="7 8" key="1">
    <citation type="submission" date="2012-10" db="EMBL/GenBank/DDBJ databases">
        <authorList>
            <person name="Zafar N."/>
            <person name="Inman J."/>
            <person name="Hall N."/>
            <person name="Lorenzi H."/>
            <person name="Caler E."/>
        </authorList>
    </citation>
    <scope>NUCLEOTIDE SEQUENCE [LARGE SCALE GENOMIC DNA]</scope>
    <source>
        <strain evidence="7 8">IP1</strain>
    </source>
</reference>
<dbReference type="GeneID" id="14891559"/>
<keyword evidence="4" id="KW-0904">Protein phosphatase</keyword>
<dbReference type="RefSeq" id="XP_004259353.1">
    <property type="nucleotide sequence ID" value="XM_004259305.1"/>
</dbReference>
<keyword evidence="3" id="KW-0378">Hydrolase</keyword>
<dbReference type="GO" id="GO:0033550">
    <property type="term" value="F:MAP kinase tyrosine phosphatase activity"/>
    <property type="evidence" value="ECO:0007669"/>
    <property type="project" value="TreeGrafter"/>
</dbReference>
<evidence type="ECO:0000313" key="7">
    <source>
        <dbReference type="EMBL" id="ELP92582.1"/>
    </source>
</evidence>
<gene>
    <name evidence="7" type="ORF">EIN_074250</name>
</gene>
<evidence type="ECO:0000256" key="2">
    <source>
        <dbReference type="ARBA" id="ARBA00013064"/>
    </source>
</evidence>
<feature type="domain" description="Tyrosine-protein phosphatase" evidence="6">
    <location>
        <begin position="84"/>
        <end position="221"/>
    </location>
</feature>
<evidence type="ECO:0000256" key="3">
    <source>
        <dbReference type="ARBA" id="ARBA00022801"/>
    </source>
</evidence>
<dbReference type="SUPFAM" id="SSF52799">
    <property type="entry name" value="(Phosphotyrosine protein) phosphatases II"/>
    <property type="match status" value="1"/>
</dbReference>
<dbReference type="Pfam" id="PF00782">
    <property type="entry name" value="DSPc"/>
    <property type="match status" value="1"/>
</dbReference>
<dbReference type="EMBL" id="KB206336">
    <property type="protein sequence ID" value="ELP92582.1"/>
    <property type="molecule type" value="Genomic_DNA"/>
</dbReference>
<dbReference type="InterPro" id="IPR000340">
    <property type="entry name" value="Dual-sp_phosphatase_cat-dom"/>
</dbReference>
<dbReference type="GO" id="GO:0017017">
    <property type="term" value="F:MAP kinase tyrosine/serine/threonine phosphatase activity"/>
    <property type="evidence" value="ECO:0007669"/>
    <property type="project" value="TreeGrafter"/>
</dbReference>
<dbReference type="OrthoDB" id="273181at2759"/>
<dbReference type="KEGG" id="eiv:EIN_074250"/>
<accession>A0A0A1UBQ0</accession>
<dbReference type="VEuPathDB" id="AmoebaDB:EIN_074250"/>